<dbReference type="SUPFAM" id="SSF51338">
    <property type="entry name" value="Composite domain of metallo-dependent hydrolases"/>
    <property type="match status" value="1"/>
</dbReference>
<dbReference type="Gene3D" id="3.10.310.70">
    <property type="match status" value="1"/>
</dbReference>
<keyword evidence="3" id="KW-1185">Reference proteome</keyword>
<dbReference type="Proteomes" id="UP000249590">
    <property type="component" value="Unassembled WGS sequence"/>
</dbReference>
<evidence type="ECO:0000259" key="1">
    <source>
        <dbReference type="Pfam" id="PF07969"/>
    </source>
</evidence>
<reference evidence="2 3" key="1">
    <citation type="submission" date="2018-05" db="EMBL/GenBank/DDBJ databases">
        <title>Acuticoccus sediminis sp. nov., isolated from deep-sea sediment of Indian Ocean.</title>
        <authorList>
            <person name="Liu X."/>
            <person name="Lai Q."/>
            <person name="Du Y."/>
            <person name="Sun F."/>
            <person name="Zhang X."/>
            <person name="Wang S."/>
            <person name="Shao Z."/>
        </authorList>
    </citation>
    <scope>NUCLEOTIDE SEQUENCE [LARGE SCALE GENOMIC DNA]</scope>
    <source>
        <strain evidence="2 3">PTG4-2</strain>
    </source>
</reference>
<dbReference type="InterPro" id="IPR011059">
    <property type="entry name" value="Metal-dep_hydrolase_composite"/>
</dbReference>
<dbReference type="InterPro" id="IPR013108">
    <property type="entry name" value="Amidohydro_3"/>
</dbReference>
<dbReference type="GO" id="GO:0016810">
    <property type="term" value="F:hydrolase activity, acting on carbon-nitrogen (but not peptide) bonds"/>
    <property type="evidence" value="ECO:0007669"/>
    <property type="project" value="InterPro"/>
</dbReference>
<comment type="caution">
    <text evidence="2">The sequence shown here is derived from an EMBL/GenBank/DDBJ whole genome shotgun (WGS) entry which is preliminary data.</text>
</comment>
<proteinExistence type="predicted"/>
<dbReference type="RefSeq" id="WP_111345352.1">
    <property type="nucleotide sequence ID" value="NZ_QHHQ01000002.1"/>
</dbReference>
<dbReference type="CDD" id="cd01300">
    <property type="entry name" value="YtcJ_like"/>
    <property type="match status" value="1"/>
</dbReference>
<sequence>MLPRADVVLKNGRIWCGLAEGACSAIALWGGRVLATGDGDELDALIGPETRVVDLDGRLATPGLNDAHLHLLPYGRAMAEVDLRPKAAPTLDALIDALKARAAVTPPGEWIRGRGYDHFEFAEKRHPFREELDAAVPDHPVYIVRTCGHLAVANSMALERAGIGEGTPSPAGGLIERQNGRLTGLLAETARELVMHALPTPTEADLVAAIERGGNDLLTYGITSCMEAAVGIESGWLEMLAYQTARRSGRLPVRTYAVLMGDRNRTILDRAYEAGYVTGSGDDMLRIGGVKIFTDGSAGGRTAAMSRPYLGGGDNDLGILCLPDAELDAMVLAAHRRGYRMTIHAIGDAAIGQTLTALEKALDDTPDPDRRHRIEHCGWLTDEQMERLAARHILPAPQPAFIYYFGDLYLDVLGMERSAASHPMRTWIEKGLEPSASTDCPVTAVNPFPNLYTMVTRRTNRGTQIGPEHKLSLAEALHAYTYASAYAAKEEAIKGRLVPGQLADVAVFSRDMFEGEPEAILDTVCDMTIRGGEVVYERGAAAA</sequence>
<dbReference type="PANTHER" id="PTHR22642:SF2">
    <property type="entry name" value="PROTEIN LONG AFTER FAR-RED 3"/>
    <property type="match status" value="1"/>
</dbReference>
<name>A0A8B2NQ99_9HYPH</name>
<dbReference type="EMBL" id="QHHQ01000002">
    <property type="protein sequence ID" value="RAI02056.1"/>
    <property type="molecule type" value="Genomic_DNA"/>
</dbReference>
<keyword evidence="2" id="KW-0378">Hydrolase</keyword>
<dbReference type="AlphaFoldDB" id="A0A8B2NQ99"/>
<dbReference type="InterPro" id="IPR032466">
    <property type="entry name" value="Metal_Hydrolase"/>
</dbReference>
<gene>
    <name evidence="2" type="ORF">DLJ53_11810</name>
</gene>
<feature type="domain" description="Amidohydrolase 3" evidence="1">
    <location>
        <begin position="51"/>
        <end position="536"/>
    </location>
</feature>
<dbReference type="PANTHER" id="PTHR22642">
    <property type="entry name" value="IMIDAZOLONEPROPIONASE"/>
    <property type="match status" value="1"/>
</dbReference>
<dbReference type="Gene3D" id="2.30.40.10">
    <property type="entry name" value="Urease, subunit C, domain 1"/>
    <property type="match status" value="1"/>
</dbReference>
<dbReference type="InterPro" id="IPR033932">
    <property type="entry name" value="YtcJ-like"/>
</dbReference>
<protein>
    <submittedName>
        <fullName evidence="2">Amidohydrolase</fullName>
    </submittedName>
</protein>
<dbReference type="SUPFAM" id="SSF51556">
    <property type="entry name" value="Metallo-dependent hydrolases"/>
    <property type="match status" value="1"/>
</dbReference>
<organism evidence="2 3">
    <name type="scientific">Acuticoccus sediminis</name>
    <dbReference type="NCBI Taxonomy" id="2184697"/>
    <lineage>
        <taxon>Bacteria</taxon>
        <taxon>Pseudomonadati</taxon>
        <taxon>Pseudomonadota</taxon>
        <taxon>Alphaproteobacteria</taxon>
        <taxon>Hyphomicrobiales</taxon>
        <taxon>Amorphaceae</taxon>
        <taxon>Acuticoccus</taxon>
    </lineage>
</organism>
<evidence type="ECO:0000313" key="3">
    <source>
        <dbReference type="Proteomes" id="UP000249590"/>
    </source>
</evidence>
<dbReference type="Pfam" id="PF07969">
    <property type="entry name" value="Amidohydro_3"/>
    <property type="match status" value="1"/>
</dbReference>
<accession>A0A8B2NQ99</accession>
<dbReference type="OrthoDB" id="9811399at2"/>
<dbReference type="Gene3D" id="3.20.20.140">
    <property type="entry name" value="Metal-dependent hydrolases"/>
    <property type="match status" value="1"/>
</dbReference>
<evidence type="ECO:0000313" key="2">
    <source>
        <dbReference type="EMBL" id="RAI02056.1"/>
    </source>
</evidence>